<dbReference type="Proteomes" id="UP000253506">
    <property type="component" value="Unassembled WGS sequence"/>
</dbReference>
<dbReference type="AlphaFoldDB" id="A0A368ZVJ6"/>
<feature type="domain" description="Amidohydrolase-related" evidence="1">
    <location>
        <begin position="12"/>
        <end position="274"/>
    </location>
</feature>
<dbReference type="Gene3D" id="3.20.20.140">
    <property type="entry name" value="Metal-dependent hydrolases"/>
    <property type="match status" value="1"/>
</dbReference>
<dbReference type="RefSeq" id="WP_114412337.1">
    <property type="nucleotide sequence ID" value="NZ_JBQDNF010000066.1"/>
</dbReference>
<dbReference type="Pfam" id="PF04909">
    <property type="entry name" value="Amidohydro_2"/>
    <property type="match status" value="1"/>
</dbReference>
<dbReference type="OrthoDB" id="9787654at2"/>
<evidence type="ECO:0000313" key="3">
    <source>
        <dbReference type="Proteomes" id="UP000253506"/>
    </source>
</evidence>
<dbReference type="PANTHER" id="PTHR35563">
    <property type="entry name" value="BARREL METAL-DEPENDENT HYDROLASE, PUTATIVE (AFU_ORTHOLOGUE AFUA_1G16240)-RELATED"/>
    <property type="match status" value="1"/>
</dbReference>
<dbReference type="InterPro" id="IPR006680">
    <property type="entry name" value="Amidohydro-rel"/>
</dbReference>
<accession>A0A368ZVJ6</accession>
<dbReference type="InterPro" id="IPR052358">
    <property type="entry name" value="Aro_Compnd_Degr_Hydrolases"/>
</dbReference>
<dbReference type="GO" id="GO:0016787">
    <property type="term" value="F:hydrolase activity"/>
    <property type="evidence" value="ECO:0007669"/>
    <property type="project" value="UniProtKB-KW"/>
</dbReference>
<comment type="caution">
    <text evidence="2">The sequence shown here is derived from an EMBL/GenBank/DDBJ whole genome shotgun (WGS) entry which is preliminary data.</text>
</comment>
<dbReference type="InterPro" id="IPR032466">
    <property type="entry name" value="Metal_Hydrolase"/>
</dbReference>
<sequence length="276" mass="31222">MISDTKKTIKGIDTHAHIFRTDLPMTAERRYAPDYNALPEDFLTHLVGHRISHGVLVQPSFLGTDNSFMVRALRQHPEKLKGIAVVDPTISDSELDALDANGVVGIRLNLIKKPLENYTSPLWQTFLSKLAQRKWVVEIQREIDDLATFLPAILESGVEVVIDHFARTNEGIDPSNSAHQDFLDLLSSGAPVWTKVSAAYRCNADIEQAKEMLATLRSAYGHSDYFLWGSDWPNTQFEAQTDYTSQYNFMEALLPNMDERDKILISNPSKLFKFQP</sequence>
<reference evidence="2 3" key="1">
    <citation type="submission" date="2018-07" db="EMBL/GenBank/DDBJ databases">
        <title>Genomic Encyclopedia of Type Strains, Phase III (KMG-III): the genomes of soil and plant-associated and newly described type strains.</title>
        <authorList>
            <person name="Whitman W."/>
        </authorList>
    </citation>
    <scope>NUCLEOTIDE SEQUENCE [LARGE SCALE GENOMIC DNA]</scope>
    <source>
        <strain evidence="2 3">CECT 7731</strain>
    </source>
</reference>
<gene>
    <name evidence="2" type="ORF">DFP77_11923</name>
</gene>
<proteinExistence type="predicted"/>
<name>A0A368ZVJ6_9GAMM</name>
<protein>
    <submittedName>
        <fullName evidence="2">Putative TIM-barrel fold metal-dependent hydrolase</fullName>
    </submittedName>
</protein>
<dbReference type="PANTHER" id="PTHR35563:SF2">
    <property type="entry name" value="BARREL METAL-DEPENDENT HYDROLASE, PUTATIVE (AFU_ORTHOLOGUE AFUA_1G16240)-RELATED"/>
    <property type="match status" value="1"/>
</dbReference>
<organism evidence="2 3">
    <name type="scientific">Marinomonas foliarum</name>
    <dbReference type="NCBI Taxonomy" id="491950"/>
    <lineage>
        <taxon>Bacteria</taxon>
        <taxon>Pseudomonadati</taxon>
        <taxon>Pseudomonadota</taxon>
        <taxon>Gammaproteobacteria</taxon>
        <taxon>Oceanospirillales</taxon>
        <taxon>Oceanospirillaceae</taxon>
        <taxon>Marinomonas</taxon>
    </lineage>
</organism>
<evidence type="ECO:0000259" key="1">
    <source>
        <dbReference type="Pfam" id="PF04909"/>
    </source>
</evidence>
<dbReference type="EMBL" id="QPJQ01000019">
    <property type="protein sequence ID" value="RCX01030.1"/>
    <property type="molecule type" value="Genomic_DNA"/>
</dbReference>
<dbReference type="SUPFAM" id="SSF51556">
    <property type="entry name" value="Metallo-dependent hydrolases"/>
    <property type="match status" value="1"/>
</dbReference>
<evidence type="ECO:0000313" key="2">
    <source>
        <dbReference type="EMBL" id="RCX01030.1"/>
    </source>
</evidence>
<keyword evidence="2" id="KW-0378">Hydrolase</keyword>